<dbReference type="InterPro" id="IPR007568">
    <property type="entry name" value="RTA1"/>
</dbReference>
<evidence type="ECO:0000313" key="7">
    <source>
        <dbReference type="Proteomes" id="UP000030651"/>
    </source>
</evidence>
<feature type="transmembrane region" description="Helical" evidence="5">
    <location>
        <begin position="22"/>
        <end position="41"/>
    </location>
</feature>
<feature type="transmembrane region" description="Helical" evidence="5">
    <location>
        <begin position="48"/>
        <end position="67"/>
    </location>
</feature>
<accession>W3XG29</accession>
<evidence type="ECO:0000256" key="4">
    <source>
        <dbReference type="ARBA" id="ARBA00023136"/>
    </source>
</evidence>
<protein>
    <recommendedName>
        <fullName evidence="8">Protein RTA1</fullName>
    </recommendedName>
</protein>
<evidence type="ECO:0008006" key="8">
    <source>
        <dbReference type="Google" id="ProtNLM"/>
    </source>
</evidence>
<feature type="transmembrane region" description="Helical" evidence="5">
    <location>
        <begin position="161"/>
        <end position="183"/>
    </location>
</feature>
<dbReference type="PANTHER" id="PTHR31465">
    <property type="entry name" value="PROTEIN RTA1-RELATED"/>
    <property type="match status" value="1"/>
</dbReference>
<dbReference type="EMBL" id="KI912110">
    <property type="protein sequence ID" value="ETS84372.1"/>
    <property type="molecule type" value="Genomic_DNA"/>
</dbReference>
<reference evidence="7" key="1">
    <citation type="journal article" date="2015" name="BMC Genomics">
        <title>Genomic and transcriptomic analysis of the endophytic fungus Pestalotiopsis fici reveals its lifestyle and high potential for synthesis of natural products.</title>
        <authorList>
            <person name="Wang X."/>
            <person name="Zhang X."/>
            <person name="Liu L."/>
            <person name="Xiang M."/>
            <person name="Wang W."/>
            <person name="Sun X."/>
            <person name="Che Y."/>
            <person name="Guo L."/>
            <person name="Liu G."/>
            <person name="Guo L."/>
            <person name="Wang C."/>
            <person name="Yin W.B."/>
            <person name="Stadler M."/>
            <person name="Zhang X."/>
            <person name="Liu X."/>
        </authorList>
    </citation>
    <scope>NUCLEOTIDE SEQUENCE [LARGE SCALE GENOMIC DNA]</scope>
    <source>
        <strain evidence="7">W106-1 / CGMCC3.15140</strain>
    </source>
</reference>
<dbReference type="GeneID" id="19267410"/>
<dbReference type="AlphaFoldDB" id="W3XG29"/>
<feature type="transmembrane region" description="Helical" evidence="5">
    <location>
        <begin position="204"/>
        <end position="222"/>
    </location>
</feature>
<dbReference type="OrthoDB" id="3358017at2759"/>
<feature type="transmembrane region" description="Helical" evidence="5">
    <location>
        <begin position="87"/>
        <end position="113"/>
    </location>
</feature>
<evidence type="ECO:0000256" key="2">
    <source>
        <dbReference type="ARBA" id="ARBA00022692"/>
    </source>
</evidence>
<dbReference type="HOGENOM" id="CLU_033465_3_1_1"/>
<dbReference type="KEGG" id="pfy:PFICI_02397"/>
<keyword evidence="2 5" id="KW-0812">Transmembrane</keyword>
<feature type="transmembrane region" description="Helical" evidence="5">
    <location>
        <begin position="242"/>
        <end position="260"/>
    </location>
</feature>
<dbReference type="Proteomes" id="UP000030651">
    <property type="component" value="Unassembled WGS sequence"/>
</dbReference>
<dbReference type="GO" id="GO:0016020">
    <property type="term" value="C:membrane"/>
    <property type="evidence" value="ECO:0007669"/>
    <property type="project" value="UniProtKB-SubCell"/>
</dbReference>
<dbReference type="OMA" id="LIWVRSV"/>
<gene>
    <name evidence="6" type="ORF">PFICI_02397</name>
</gene>
<evidence type="ECO:0000313" key="6">
    <source>
        <dbReference type="EMBL" id="ETS84372.1"/>
    </source>
</evidence>
<evidence type="ECO:0000256" key="5">
    <source>
        <dbReference type="SAM" id="Phobius"/>
    </source>
</evidence>
<comment type="subcellular location">
    <subcellularLocation>
        <location evidence="1">Membrane</location>
        <topology evidence="1">Multi-pass membrane protein</topology>
    </subcellularLocation>
</comment>
<dbReference type="InParanoid" id="W3XG29"/>
<dbReference type="RefSeq" id="XP_007829169.1">
    <property type="nucleotide sequence ID" value="XM_007830978.1"/>
</dbReference>
<keyword evidence="7" id="KW-1185">Reference proteome</keyword>
<name>W3XG29_PESFW</name>
<dbReference type="Pfam" id="PF04479">
    <property type="entry name" value="RTA1"/>
    <property type="match status" value="1"/>
</dbReference>
<proteinExistence type="predicted"/>
<dbReference type="PANTHER" id="PTHR31465:SF35">
    <property type="entry name" value="RTA1 DOMAIN PROTEIN-RELATED"/>
    <property type="match status" value="1"/>
</dbReference>
<sequence length="309" mass="34147">MSTCNPDYENASWSLYRYAPSAPTSGVFCILFGLTTILHLIQMCKTKTWYLAALVVGAACECIGYAARVASALEEPGCWSLGPYVVQSILILIAPAFFAASIYMILGRIIVLTDGECYSVVKRRLLTRVFVGGDVLSLLTQSNGSGMMAIGGSLVDIGEYIVIAGLSIQLAFFGAFVVVAAIFQHRMHRQPTPKSFDPQIRWRKYLMTLYVTSGLILVRSLFRVAEYISGNDGVLMRSEAYTFVFDSVLMLVVLVWLNWYHPSEIGLLLRGEQTVDNGLKLVSLKRRRSDTVDTCSSNTQLNPSTYAKV</sequence>
<dbReference type="FunCoup" id="W3XG29">
    <property type="interactions" value="20"/>
</dbReference>
<organism evidence="6 7">
    <name type="scientific">Pestalotiopsis fici (strain W106-1 / CGMCC3.15140)</name>
    <dbReference type="NCBI Taxonomy" id="1229662"/>
    <lineage>
        <taxon>Eukaryota</taxon>
        <taxon>Fungi</taxon>
        <taxon>Dikarya</taxon>
        <taxon>Ascomycota</taxon>
        <taxon>Pezizomycotina</taxon>
        <taxon>Sordariomycetes</taxon>
        <taxon>Xylariomycetidae</taxon>
        <taxon>Amphisphaeriales</taxon>
        <taxon>Sporocadaceae</taxon>
        <taxon>Pestalotiopsis</taxon>
    </lineage>
</organism>
<evidence type="ECO:0000256" key="1">
    <source>
        <dbReference type="ARBA" id="ARBA00004141"/>
    </source>
</evidence>
<evidence type="ECO:0000256" key="3">
    <source>
        <dbReference type="ARBA" id="ARBA00022989"/>
    </source>
</evidence>
<keyword evidence="3 5" id="KW-1133">Transmembrane helix</keyword>
<dbReference type="eggNOG" id="ENOG502SK3S">
    <property type="taxonomic scope" value="Eukaryota"/>
</dbReference>
<keyword evidence="4 5" id="KW-0472">Membrane</keyword>
<feature type="transmembrane region" description="Helical" evidence="5">
    <location>
        <begin position="125"/>
        <end position="141"/>
    </location>
</feature>